<organism evidence="5 6">
    <name type="scientific">Caulobacter ginsengisoli</name>
    <dbReference type="NCBI Taxonomy" id="400775"/>
    <lineage>
        <taxon>Bacteria</taxon>
        <taxon>Pseudomonadati</taxon>
        <taxon>Pseudomonadota</taxon>
        <taxon>Alphaproteobacteria</taxon>
        <taxon>Caulobacterales</taxon>
        <taxon>Caulobacteraceae</taxon>
        <taxon>Caulobacter</taxon>
    </lineage>
</organism>
<evidence type="ECO:0000256" key="2">
    <source>
        <dbReference type="PROSITE-ProRule" id="PRU00169"/>
    </source>
</evidence>
<dbReference type="RefSeq" id="WP_307350940.1">
    <property type="nucleotide sequence ID" value="NZ_JAUSVS010000007.1"/>
</dbReference>
<comment type="caution">
    <text evidence="5">The sequence shown here is derived from an EMBL/GenBank/DDBJ whole genome shotgun (WGS) entry which is preliminary data.</text>
</comment>
<proteinExistence type="predicted"/>
<feature type="modified residue" description="4-aspartylphosphate" evidence="2">
    <location>
        <position position="71"/>
    </location>
</feature>
<feature type="compositionally biased region" description="Basic and acidic residues" evidence="3">
    <location>
        <begin position="158"/>
        <end position="175"/>
    </location>
</feature>
<dbReference type="PANTHER" id="PTHR44591">
    <property type="entry name" value="STRESS RESPONSE REGULATOR PROTEIN 1"/>
    <property type="match status" value="1"/>
</dbReference>
<gene>
    <name evidence="5" type="ORF">QO010_003321</name>
</gene>
<dbReference type="SMART" id="SM00448">
    <property type="entry name" value="REC"/>
    <property type="match status" value="1"/>
</dbReference>
<reference evidence="5 6" key="1">
    <citation type="submission" date="2023-07" db="EMBL/GenBank/DDBJ databases">
        <title>Genomic Encyclopedia of Type Strains, Phase IV (KMG-IV): sequencing the most valuable type-strain genomes for metagenomic binning, comparative biology and taxonomic classification.</title>
        <authorList>
            <person name="Goeker M."/>
        </authorList>
    </citation>
    <scope>NUCLEOTIDE SEQUENCE [LARGE SCALE GENOMIC DNA]</scope>
    <source>
        <strain evidence="5 6">DSM 18695</strain>
    </source>
</reference>
<accession>A0ABU0IU45</accession>
<dbReference type="CDD" id="cd17546">
    <property type="entry name" value="REC_hyHK_CKI1_RcsC-like"/>
    <property type="match status" value="1"/>
</dbReference>
<protein>
    <submittedName>
        <fullName evidence="5">CheY-like chemotaxis protein</fullName>
    </submittedName>
</protein>
<evidence type="ECO:0000313" key="6">
    <source>
        <dbReference type="Proteomes" id="UP001228905"/>
    </source>
</evidence>
<keyword evidence="6" id="KW-1185">Reference proteome</keyword>
<dbReference type="Gene3D" id="3.40.50.2300">
    <property type="match status" value="1"/>
</dbReference>
<feature type="domain" description="Response regulatory" evidence="4">
    <location>
        <begin position="21"/>
        <end position="140"/>
    </location>
</feature>
<evidence type="ECO:0000256" key="3">
    <source>
        <dbReference type="SAM" id="MobiDB-lite"/>
    </source>
</evidence>
<sequence length="204" mass="22597">MFGSGQHPMNSGTRFSLDKTSFLLVDDNPQALDILAQVVQGFGPKSITRCDSAVEAKELLGRQPFDILITDGQMPDMDGYELIHWLRHEAGEPNRFIPALIISGHVRMGQLFKARDCGASFTITKPITPKVVLERLFFIARDQRMFIDCGAYIGPDRRFKREGPPAGMEGRRSDDLGAEVGDAAAPNMSQEEIDAMMKPSKVNL</sequence>
<evidence type="ECO:0000256" key="1">
    <source>
        <dbReference type="ARBA" id="ARBA00022553"/>
    </source>
</evidence>
<dbReference type="SUPFAM" id="SSF52172">
    <property type="entry name" value="CheY-like"/>
    <property type="match status" value="1"/>
</dbReference>
<name>A0ABU0IU45_9CAUL</name>
<dbReference type="PANTHER" id="PTHR44591:SF3">
    <property type="entry name" value="RESPONSE REGULATORY DOMAIN-CONTAINING PROTEIN"/>
    <property type="match status" value="1"/>
</dbReference>
<dbReference type="InterPro" id="IPR001789">
    <property type="entry name" value="Sig_transdc_resp-reg_receiver"/>
</dbReference>
<dbReference type="Pfam" id="PF00072">
    <property type="entry name" value="Response_reg"/>
    <property type="match status" value="1"/>
</dbReference>
<dbReference type="Proteomes" id="UP001228905">
    <property type="component" value="Unassembled WGS sequence"/>
</dbReference>
<dbReference type="InterPro" id="IPR011006">
    <property type="entry name" value="CheY-like_superfamily"/>
</dbReference>
<dbReference type="EMBL" id="JAUSVS010000007">
    <property type="protein sequence ID" value="MDQ0465532.1"/>
    <property type="molecule type" value="Genomic_DNA"/>
</dbReference>
<evidence type="ECO:0000313" key="5">
    <source>
        <dbReference type="EMBL" id="MDQ0465532.1"/>
    </source>
</evidence>
<keyword evidence="1 2" id="KW-0597">Phosphoprotein</keyword>
<feature type="region of interest" description="Disordered" evidence="3">
    <location>
        <begin position="158"/>
        <end position="179"/>
    </location>
</feature>
<dbReference type="InterPro" id="IPR050595">
    <property type="entry name" value="Bact_response_regulator"/>
</dbReference>
<evidence type="ECO:0000259" key="4">
    <source>
        <dbReference type="PROSITE" id="PS50110"/>
    </source>
</evidence>
<dbReference type="PROSITE" id="PS50110">
    <property type="entry name" value="RESPONSE_REGULATORY"/>
    <property type="match status" value="1"/>
</dbReference>